<dbReference type="Proteomes" id="UP001163223">
    <property type="component" value="Chromosome"/>
</dbReference>
<accession>A0ACD4NQ09</accession>
<sequence length="161" mass="17130">MSYRSFSPPKIDWGAATVATTATLSELAARTVANVATVARGKPAAPLETVADVATVARVFGENENASDLEMEAEERAAILQYDAGLPRMEAERLAFGRLPTPGITVRAPAVELPAAEYDMHLDTLIMAAGAGTPEGSRLAYAKRKGWVVPRGDETVFTRGR</sequence>
<reference evidence="1" key="1">
    <citation type="submission" date="2022-11" db="EMBL/GenBank/DDBJ databases">
        <title>beta-Carotene-producing bacterium, Jeongeuplla avenae sp. nov., alleviates the salt stress of Arabidopsis seedlings.</title>
        <authorList>
            <person name="Jiang L."/>
            <person name="Lee J."/>
        </authorList>
    </citation>
    <scope>NUCLEOTIDE SEQUENCE</scope>
    <source>
        <strain evidence="1">DY_R2A_6</strain>
    </source>
</reference>
<name>A0ACD4NQ09_9HYPH</name>
<keyword evidence="2" id="KW-1185">Reference proteome</keyword>
<dbReference type="EMBL" id="CP113520">
    <property type="protein sequence ID" value="WAJ28928.1"/>
    <property type="molecule type" value="Genomic_DNA"/>
</dbReference>
<proteinExistence type="predicted"/>
<evidence type="ECO:0000313" key="1">
    <source>
        <dbReference type="EMBL" id="WAJ28928.1"/>
    </source>
</evidence>
<evidence type="ECO:0000313" key="2">
    <source>
        <dbReference type="Proteomes" id="UP001163223"/>
    </source>
</evidence>
<organism evidence="1 2">
    <name type="scientific">Antarcticirhabdus aurantiaca</name>
    <dbReference type="NCBI Taxonomy" id="2606717"/>
    <lineage>
        <taxon>Bacteria</taxon>
        <taxon>Pseudomonadati</taxon>
        <taxon>Pseudomonadota</taxon>
        <taxon>Alphaproteobacteria</taxon>
        <taxon>Hyphomicrobiales</taxon>
        <taxon>Aurantimonadaceae</taxon>
        <taxon>Antarcticirhabdus</taxon>
    </lineage>
</organism>
<gene>
    <name evidence="1" type="ORF">OXU80_01345</name>
</gene>
<protein>
    <submittedName>
        <fullName evidence="1">Uncharacterized protein</fullName>
    </submittedName>
</protein>